<dbReference type="InterPro" id="IPR018129">
    <property type="entry name" value="PEP_COase_Lys_AS"/>
</dbReference>
<dbReference type="InterPro" id="IPR022805">
    <property type="entry name" value="PEP_COase_bac/pln-type"/>
</dbReference>
<dbReference type="AlphaFoldDB" id="A0ABD6A5D6"/>
<evidence type="ECO:0000256" key="3">
    <source>
        <dbReference type="ARBA" id="ARBA00022842"/>
    </source>
</evidence>
<comment type="similarity">
    <text evidence="1">Belongs to the PEPCase type 1 family.</text>
</comment>
<dbReference type="PANTHER" id="PTHR30523">
    <property type="entry name" value="PHOSPHOENOLPYRUVATE CARBOXYLASE"/>
    <property type="match status" value="1"/>
</dbReference>
<comment type="caution">
    <text evidence="7">The sequence shown here is derived from an EMBL/GenBank/DDBJ whole genome shotgun (WGS) entry which is preliminary data.</text>
</comment>
<evidence type="ECO:0000256" key="5">
    <source>
        <dbReference type="ARBA" id="ARBA00023300"/>
    </source>
</evidence>
<dbReference type="PANTHER" id="PTHR30523:SF6">
    <property type="entry name" value="PHOSPHOENOLPYRUVATE CARBOXYLASE"/>
    <property type="match status" value="1"/>
</dbReference>
<dbReference type="GO" id="GO:0008964">
    <property type="term" value="F:phosphoenolpyruvate carboxylase activity"/>
    <property type="evidence" value="ECO:0007669"/>
    <property type="project" value="UniProtKB-EC"/>
</dbReference>
<dbReference type="EMBL" id="JBHTBF010000001">
    <property type="protein sequence ID" value="MFC7315546.1"/>
    <property type="molecule type" value="Genomic_DNA"/>
</dbReference>
<keyword evidence="4 7" id="KW-0456">Lyase</keyword>
<reference evidence="7 8" key="1">
    <citation type="journal article" date="2019" name="Int. J. Syst. Evol. Microbiol.">
        <title>The Global Catalogue of Microorganisms (GCM) 10K type strain sequencing project: providing services to taxonomists for standard genome sequencing and annotation.</title>
        <authorList>
            <consortium name="The Broad Institute Genomics Platform"/>
            <consortium name="The Broad Institute Genome Sequencing Center for Infectious Disease"/>
            <person name="Wu L."/>
            <person name="Ma J."/>
        </authorList>
    </citation>
    <scope>NUCLEOTIDE SEQUENCE [LARGE SCALE GENOMIC DNA]</scope>
    <source>
        <strain evidence="7 8">PSR21</strain>
    </source>
</reference>
<dbReference type="PROSITE" id="PS00781">
    <property type="entry name" value="PEPCASE_1"/>
    <property type="match status" value="1"/>
</dbReference>
<evidence type="ECO:0000313" key="8">
    <source>
        <dbReference type="Proteomes" id="UP001596547"/>
    </source>
</evidence>
<dbReference type="HAMAP" id="MF_00595">
    <property type="entry name" value="PEPcase_type1"/>
    <property type="match status" value="1"/>
</dbReference>
<dbReference type="GO" id="GO:0015977">
    <property type="term" value="P:carbon fixation"/>
    <property type="evidence" value="ECO:0007669"/>
    <property type="project" value="UniProtKB-KW"/>
</dbReference>
<dbReference type="PRINTS" id="PR00150">
    <property type="entry name" value="PEPCARBXLASE"/>
</dbReference>
<evidence type="ECO:0000256" key="2">
    <source>
        <dbReference type="ARBA" id="ARBA00012305"/>
    </source>
</evidence>
<evidence type="ECO:0000256" key="6">
    <source>
        <dbReference type="ARBA" id="ARBA00048995"/>
    </source>
</evidence>
<sequence length="895" mass="100524">MVTHNRDAERDVSDLTALLEDVIRTQEPPEAFETVVGAREAALDYRRGRTETREALRDSLSEADQETANAVARAFTTYFELVNLAEERQRVRAIRDADDEGTLGDDLDAAAAELAETPDLVPEILADVFIAPTFTAHPTEARRKTVKAKLWDIARYLETLDERNLTEAERERVHRALRAAVTSLWQTAQVRDRRPTPADEARNVLYYLDNVLLDVVGEVYEEVERALSDELGDTDVPELFAFRSWAGGDSDGNPYVTPDTTEEVLERQREVAVERYREELKTLSGVLSQDGRRIGVGRDFERSLALDSDRFPGIAAAASDRYPNEPYRQKLRLMRERLDRVNDVRPGGYERASELVDDLRVLRESLAANGAEPVARSHVDPILRQVETYGLHLASLDLRDHRASHTEAVTEAFRRVGVAYDQLDEDERVELLTDAVLQERPVVDLSETAECSETAARVFERFDRLSDWQDEYGPDAVDAYCISMTEEPSHVLEVLFLADQAGVVELPDYCAVDVVPLLETEAALSGARELMGTLFENEAYGAALAARGDTQEVMLGYSDSNKENGFLAANWDLYRNQRRLAEIADEFGVTLRLFHGRGGSISRGGGPMNEALLALPAETVTGSVRFTEQGEAIAEKYGNPHIAERELEQMLNAQLRARQRALRHGVEYVPEDWSDAMETMAAAARAAYRDLLDTEGFVRYFEHTTPITVIERLNLGSRPASRSGGERTVEDLRAIPWVFSWTQSRCILPGWYGLATGLDAYLDDGGEVEDLRELYAEWPFFGTMLDNAALALARTDMGIAAEYAQLADEADRERFFPQFEEEYERAVELVLAVTEREDVLSREWLRESLHERNPRVDPLNLLQVALLGRSDRTPVGERTLRLTVQGIAAGMKNTG</sequence>
<proteinExistence type="inferred from homology"/>
<comment type="catalytic activity">
    <reaction evidence="6">
        <text>oxaloacetate + phosphate = phosphoenolpyruvate + hydrogencarbonate</text>
        <dbReference type="Rhea" id="RHEA:28370"/>
        <dbReference type="ChEBI" id="CHEBI:16452"/>
        <dbReference type="ChEBI" id="CHEBI:17544"/>
        <dbReference type="ChEBI" id="CHEBI:43474"/>
        <dbReference type="ChEBI" id="CHEBI:58702"/>
        <dbReference type="EC" id="4.1.1.31"/>
    </reaction>
</comment>
<name>A0ABD6A5D6_9EURY</name>
<dbReference type="InterPro" id="IPR015813">
    <property type="entry name" value="Pyrv/PenolPyrv_kinase-like_dom"/>
</dbReference>
<dbReference type="Gene3D" id="1.20.1440.90">
    <property type="entry name" value="Phosphoenolpyruvate/pyruvate domain"/>
    <property type="match status" value="1"/>
</dbReference>
<dbReference type="NCBIfam" id="NF000584">
    <property type="entry name" value="PRK00009.1"/>
    <property type="match status" value="1"/>
</dbReference>
<dbReference type="GeneID" id="79314513"/>
<keyword evidence="5" id="KW-0120">Carbon dioxide fixation</keyword>
<evidence type="ECO:0000313" key="7">
    <source>
        <dbReference type="EMBL" id="MFC7315546.1"/>
    </source>
</evidence>
<dbReference type="RefSeq" id="WP_276304948.1">
    <property type="nucleotide sequence ID" value="NZ_CP119992.1"/>
</dbReference>
<dbReference type="Proteomes" id="UP001596547">
    <property type="component" value="Unassembled WGS sequence"/>
</dbReference>
<keyword evidence="3" id="KW-0460">Magnesium</keyword>
<organism evidence="7 8">
    <name type="scientific">Halomarina halobia</name>
    <dbReference type="NCBI Taxonomy" id="3033386"/>
    <lineage>
        <taxon>Archaea</taxon>
        <taxon>Methanobacteriati</taxon>
        <taxon>Methanobacteriota</taxon>
        <taxon>Stenosarchaea group</taxon>
        <taxon>Halobacteria</taxon>
        <taxon>Halobacteriales</taxon>
        <taxon>Natronomonadaceae</taxon>
        <taxon>Halomarina</taxon>
    </lineage>
</organism>
<dbReference type="Pfam" id="PF00311">
    <property type="entry name" value="PEPcase"/>
    <property type="match status" value="1"/>
</dbReference>
<accession>A0ABD6A5D6</accession>
<dbReference type="InterPro" id="IPR021135">
    <property type="entry name" value="PEP_COase"/>
</dbReference>
<keyword evidence="8" id="KW-1185">Reference proteome</keyword>
<protein>
    <recommendedName>
        <fullName evidence="2">phosphoenolpyruvate carboxylase</fullName>
        <ecNumber evidence="2">4.1.1.31</ecNumber>
    </recommendedName>
</protein>
<evidence type="ECO:0000256" key="1">
    <source>
        <dbReference type="ARBA" id="ARBA00008346"/>
    </source>
</evidence>
<dbReference type="SUPFAM" id="SSF51621">
    <property type="entry name" value="Phosphoenolpyruvate/pyruvate domain"/>
    <property type="match status" value="1"/>
</dbReference>
<gene>
    <name evidence="7" type="primary">ppc</name>
    <name evidence="7" type="ORF">ACFQPE_01875</name>
</gene>
<dbReference type="EC" id="4.1.1.31" evidence="2"/>
<evidence type="ECO:0000256" key="4">
    <source>
        <dbReference type="ARBA" id="ARBA00023239"/>
    </source>
</evidence>